<dbReference type="AlphaFoldDB" id="A0A7S0YC90"/>
<gene>
    <name evidence="2" type="ORF">PPAR00522_LOCUS8619</name>
</gene>
<protein>
    <submittedName>
        <fullName evidence="2">Uncharacterized protein</fullName>
    </submittedName>
</protein>
<organism evidence="2">
    <name type="scientific">Polytomella parva</name>
    <dbReference type="NCBI Taxonomy" id="51329"/>
    <lineage>
        <taxon>Eukaryota</taxon>
        <taxon>Viridiplantae</taxon>
        <taxon>Chlorophyta</taxon>
        <taxon>core chlorophytes</taxon>
        <taxon>Chlorophyceae</taxon>
        <taxon>CS clade</taxon>
        <taxon>Chlamydomonadales</taxon>
        <taxon>Chlamydomonadaceae</taxon>
        <taxon>Polytomella</taxon>
    </lineage>
</organism>
<feature type="region of interest" description="Disordered" evidence="1">
    <location>
        <begin position="47"/>
        <end position="68"/>
    </location>
</feature>
<dbReference type="EMBL" id="HBFM01013812">
    <property type="protein sequence ID" value="CAD8772214.1"/>
    <property type="molecule type" value="Transcribed_RNA"/>
</dbReference>
<proteinExistence type="predicted"/>
<feature type="compositionally biased region" description="Polar residues" evidence="1">
    <location>
        <begin position="52"/>
        <end position="63"/>
    </location>
</feature>
<accession>A0A7S0YC90</accession>
<name>A0A7S0YC90_9CHLO</name>
<evidence type="ECO:0000256" key="1">
    <source>
        <dbReference type="SAM" id="MobiDB-lite"/>
    </source>
</evidence>
<evidence type="ECO:0000313" key="2">
    <source>
        <dbReference type="EMBL" id="CAD8772214.1"/>
    </source>
</evidence>
<reference evidence="2" key="1">
    <citation type="submission" date="2021-01" db="EMBL/GenBank/DDBJ databases">
        <authorList>
            <person name="Corre E."/>
            <person name="Pelletier E."/>
            <person name="Niang G."/>
            <person name="Scheremetjew M."/>
            <person name="Finn R."/>
            <person name="Kale V."/>
            <person name="Holt S."/>
            <person name="Cochrane G."/>
            <person name="Meng A."/>
            <person name="Brown T."/>
            <person name="Cohen L."/>
        </authorList>
    </citation>
    <scope>NUCLEOTIDE SEQUENCE</scope>
    <source>
        <strain evidence="2">SAG 63-3</strain>
    </source>
</reference>
<sequence length="200" mass="22333">MSERWSRGCGSGGIGFSGHNNSYMNGVLIRNWVEDKFGEDLKSTGKHHLGLSSKQPFNGSSTHRAAFTEDGKTGDDLIGLSYRYDKDLGKKGNGHDTLSRHGDFYEEPISCLGTMNQLAHNEKCLDEPKVQQYIWQGFKQNDFKVPRSIDDSKLVTTKLKDKWKAEETNDMYATSNKTAYLPSAILAAQTASSTSRITRK</sequence>